<dbReference type="RefSeq" id="WP_009807247.1">
    <property type="nucleotide sequence ID" value="NZ_CH724131.1"/>
</dbReference>
<proteinExistence type="predicted"/>
<dbReference type="Pfam" id="PF01738">
    <property type="entry name" value="DLH"/>
    <property type="match status" value="1"/>
</dbReference>
<dbReference type="EMBL" id="AAMO01000006">
    <property type="protein sequence ID" value="EAQ02738.1"/>
    <property type="molecule type" value="Genomic_DNA"/>
</dbReference>
<dbReference type="AlphaFoldDB" id="A3TYS0"/>
<dbReference type="PANTHER" id="PTHR22946">
    <property type="entry name" value="DIENELACTONE HYDROLASE DOMAIN-CONTAINING PROTEIN-RELATED"/>
    <property type="match status" value="1"/>
</dbReference>
<evidence type="ECO:0000313" key="2">
    <source>
        <dbReference type="EMBL" id="EAQ02738.1"/>
    </source>
</evidence>
<dbReference type="Proteomes" id="UP000004318">
    <property type="component" value="Unassembled WGS sequence"/>
</dbReference>
<dbReference type="GO" id="GO:0016787">
    <property type="term" value="F:hydrolase activity"/>
    <property type="evidence" value="ECO:0007669"/>
    <property type="project" value="UniProtKB-KW"/>
</dbReference>
<comment type="caution">
    <text evidence="2">The sequence shown here is derived from an EMBL/GenBank/DDBJ whole genome shotgun (WGS) entry which is preliminary data.</text>
</comment>
<dbReference type="InterPro" id="IPR002925">
    <property type="entry name" value="Dienelactn_hydro"/>
</dbReference>
<keyword evidence="3" id="KW-1185">Reference proteome</keyword>
<dbReference type="InterPro" id="IPR029058">
    <property type="entry name" value="AB_hydrolase_fold"/>
</dbReference>
<organism evidence="2 3">
    <name type="scientific">Pseudooceanicola batsensis (strain ATCC BAA-863 / DSM 15984 / KCTC 12145 / HTCC2597)</name>
    <name type="common">Oceanicola batsensis</name>
    <dbReference type="NCBI Taxonomy" id="252305"/>
    <lineage>
        <taxon>Bacteria</taxon>
        <taxon>Pseudomonadati</taxon>
        <taxon>Pseudomonadota</taxon>
        <taxon>Alphaproteobacteria</taxon>
        <taxon>Rhodobacterales</taxon>
        <taxon>Paracoccaceae</taxon>
        <taxon>Pseudooceanicola</taxon>
    </lineage>
</organism>
<dbReference type="SUPFAM" id="SSF53474">
    <property type="entry name" value="alpha/beta-Hydrolases"/>
    <property type="match status" value="1"/>
</dbReference>
<dbReference type="STRING" id="252305.OB2597_15190"/>
<gene>
    <name evidence="2" type="ORF">OB2597_15190</name>
</gene>
<dbReference type="InterPro" id="IPR050261">
    <property type="entry name" value="FrsA_esterase"/>
</dbReference>
<dbReference type="PANTHER" id="PTHR22946:SF0">
    <property type="entry name" value="DIENELACTONE HYDROLASE DOMAIN-CONTAINING PROTEIN"/>
    <property type="match status" value="1"/>
</dbReference>
<feature type="domain" description="Dienelactone hydrolase" evidence="1">
    <location>
        <begin position="19"/>
        <end position="234"/>
    </location>
</feature>
<sequence>MMPTGQDHRYDADGMTCIGYLAVPEGDGPFPGVLVSPAFSGLSDTERASCDRLAQQGYVALGVDYYSGGKLAADRDEAASLMAALQADRPLLARRMEAALAELRGLPQTRGRKLGAMGYCFGGKSVLDLARAGAEFEAGVSLHGVYDAPPAGSKRIKARLLICDGWDDSLCPPEVKVALAEELNAHCDDWQMLSFGHTGHAFTNPKAAASKGFGYSEAADRRSWRALSDFFADHLN</sequence>
<evidence type="ECO:0000313" key="3">
    <source>
        <dbReference type="Proteomes" id="UP000004318"/>
    </source>
</evidence>
<protein>
    <submittedName>
        <fullName evidence="2">Dienelactone hydrolase family protein</fullName>
    </submittedName>
</protein>
<keyword evidence="2" id="KW-0378">Hydrolase</keyword>
<dbReference type="eggNOG" id="COG0412">
    <property type="taxonomic scope" value="Bacteria"/>
</dbReference>
<reference evidence="2 3" key="1">
    <citation type="journal article" date="2010" name="J. Bacteriol.">
        <title>Genome sequences of Oceanicola granulosus HTCC2516(T) and Oceanicola batsensis HTCC2597(TDelta).</title>
        <authorList>
            <person name="Thrash J.C."/>
            <person name="Cho J.C."/>
            <person name="Vergin K.L."/>
            <person name="Giovannoni S.J."/>
        </authorList>
    </citation>
    <scope>NUCLEOTIDE SEQUENCE [LARGE SCALE GENOMIC DNA]</scope>
    <source>
        <strain evidence="3">ATCC BAA-863 / DSM 15984 / KCTC 12145 / HTCC2597</strain>
    </source>
</reference>
<name>A3TYS0_PSEBH</name>
<evidence type="ECO:0000259" key="1">
    <source>
        <dbReference type="Pfam" id="PF01738"/>
    </source>
</evidence>
<dbReference type="Gene3D" id="3.40.50.1820">
    <property type="entry name" value="alpha/beta hydrolase"/>
    <property type="match status" value="1"/>
</dbReference>
<accession>A3TYS0</accession>
<dbReference type="HOGENOM" id="CLU_054590_3_0_5"/>